<dbReference type="RefSeq" id="WP_169223111.1">
    <property type="nucleotide sequence ID" value="NZ_JABBGC010000001.1"/>
</dbReference>
<comment type="caution">
    <text evidence="1">The sequence shown here is derived from an EMBL/GenBank/DDBJ whole genome shotgun (WGS) entry which is preliminary data.</text>
</comment>
<name>A0A848GJ77_9BACT</name>
<sequence length="65" mass="7365">MMKQLPNKPRLFKRLLVVESKLQGSLSLYRGLFVAHPGKNKQPANGDGLHADEKVLLHYLKQLAK</sequence>
<evidence type="ECO:0000313" key="1">
    <source>
        <dbReference type="EMBL" id="NML35938.1"/>
    </source>
</evidence>
<evidence type="ECO:0000313" key="2">
    <source>
        <dbReference type="Proteomes" id="UP000583266"/>
    </source>
</evidence>
<keyword evidence="2" id="KW-1185">Reference proteome</keyword>
<protein>
    <submittedName>
        <fullName evidence="1">Uncharacterized protein</fullName>
    </submittedName>
</protein>
<dbReference type="EMBL" id="JABBGC010000001">
    <property type="protein sequence ID" value="NML35938.1"/>
    <property type="molecule type" value="Genomic_DNA"/>
</dbReference>
<dbReference type="Proteomes" id="UP000583266">
    <property type="component" value="Unassembled WGS sequence"/>
</dbReference>
<accession>A0A848GJ77</accession>
<proteinExistence type="predicted"/>
<reference evidence="1 2" key="1">
    <citation type="submission" date="2020-04" db="EMBL/GenBank/DDBJ databases">
        <title>Chitinophaga sp. G-6-1-13 sp. nov., isolated from soil.</title>
        <authorList>
            <person name="Dahal R.H."/>
            <person name="Chaudhary D.K."/>
        </authorList>
    </citation>
    <scope>NUCLEOTIDE SEQUENCE [LARGE SCALE GENOMIC DNA]</scope>
    <source>
        <strain evidence="1 2">G-6-1-13</strain>
    </source>
</reference>
<dbReference type="AlphaFoldDB" id="A0A848GJ77"/>
<organism evidence="1 2">
    <name type="scientific">Chitinophaga fulva</name>
    <dbReference type="NCBI Taxonomy" id="2728842"/>
    <lineage>
        <taxon>Bacteria</taxon>
        <taxon>Pseudomonadati</taxon>
        <taxon>Bacteroidota</taxon>
        <taxon>Chitinophagia</taxon>
        <taxon>Chitinophagales</taxon>
        <taxon>Chitinophagaceae</taxon>
        <taxon>Chitinophaga</taxon>
    </lineage>
</organism>
<gene>
    <name evidence="1" type="ORF">HHL17_01900</name>
</gene>